<accession>A0A917XZV2</accession>
<dbReference type="InterPro" id="IPR007712">
    <property type="entry name" value="RelE/ParE_toxin"/>
</dbReference>
<protein>
    <submittedName>
        <fullName evidence="2">Addiction module toxin RelE</fullName>
    </submittedName>
</protein>
<dbReference type="InterPro" id="IPR035093">
    <property type="entry name" value="RelE/ParE_toxin_dom_sf"/>
</dbReference>
<dbReference type="Gene3D" id="3.30.2310.20">
    <property type="entry name" value="RelE-like"/>
    <property type="match status" value="1"/>
</dbReference>
<comment type="caution">
    <text evidence="2">The sequence shown here is derived from an EMBL/GenBank/DDBJ whole genome shotgun (WGS) entry which is preliminary data.</text>
</comment>
<keyword evidence="1" id="KW-1277">Toxin-antitoxin system</keyword>
<dbReference type="AlphaFoldDB" id="A0A917XZV2"/>
<evidence type="ECO:0000313" key="3">
    <source>
        <dbReference type="Proteomes" id="UP000624041"/>
    </source>
</evidence>
<evidence type="ECO:0000256" key="1">
    <source>
        <dbReference type="ARBA" id="ARBA00022649"/>
    </source>
</evidence>
<sequence length="108" mass="13149">MKYKVVLTEQSEFDLRSIYEYIAFTLLEPEVATKQVERIERAILKLNEKPMRFRIFEKEPWYSRGLRWFPVDNFLIFFIPEIENATVTIIRIMYGGRNIEEQLNRIKQ</sequence>
<proteinExistence type="predicted"/>
<dbReference type="Proteomes" id="UP000624041">
    <property type="component" value="Unassembled WGS sequence"/>
</dbReference>
<reference evidence="2" key="1">
    <citation type="journal article" date="2014" name="Int. J. Syst. Evol. Microbiol.">
        <title>Complete genome sequence of Corynebacterium casei LMG S-19264T (=DSM 44701T), isolated from a smear-ripened cheese.</title>
        <authorList>
            <consortium name="US DOE Joint Genome Institute (JGI-PGF)"/>
            <person name="Walter F."/>
            <person name="Albersmeier A."/>
            <person name="Kalinowski J."/>
            <person name="Ruckert C."/>
        </authorList>
    </citation>
    <scope>NUCLEOTIDE SEQUENCE</scope>
    <source>
        <strain evidence="2">JCM 17251</strain>
    </source>
</reference>
<name>A0A917XZV2_9BACI</name>
<dbReference type="EMBL" id="BMOS01000018">
    <property type="protein sequence ID" value="GGN60812.1"/>
    <property type="molecule type" value="Genomic_DNA"/>
</dbReference>
<gene>
    <name evidence="2" type="ORF">GCM10007971_25220</name>
</gene>
<evidence type="ECO:0000313" key="2">
    <source>
        <dbReference type="EMBL" id="GGN60812.1"/>
    </source>
</evidence>
<organism evidence="2 3">
    <name type="scientific">Oceanobacillus indicireducens</name>
    <dbReference type="NCBI Taxonomy" id="1004261"/>
    <lineage>
        <taxon>Bacteria</taxon>
        <taxon>Bacillati</taxon>
        <taxon>Bacillota</taxon>
        <taxon>Bacilli</taxon>
        <taxon>Bacillales</taxon>
        <taxon>Bacillaceae</taxon>
        <taxon>Oceanobacillus</taxon>
    </lineage>
</organism>
<keyword evidence="3" id="KW-1185">Reference proteome</keyword>
<reference evidence="2" key="2">
    <citation type="submission" date="2020-09" db="EMBL/GenBank/DDBJ databases">
        <authorList>
            <person name="Sun Q."/>
            <person name="Ohkuma M."/>
        </authorList>
    </citation>
    <scope>NUCLEOTIDE SEQUENCE</scope>
    <source>
        <strain evidence="2">JCM 17251</strain>
    </source>
</reference>
<dbReference type="Pfam" id="PF05016">
    <property type="entry name" value="ParE_toxin"/>
    <property type="match status" value="1"/>
</dbReference>
<dbReference type="RefSeq" id="WP_188857885.1">
    <property type="nucleotide sequence ID" value="NZ_BMOS01000018.1"/>
</dbReference>